<proteinExistence type="predicted"/>
<dbReference type="InterPro" id="IPR007446">
    <property type="entry name" value="PilP"/>
</dbReference>
<dbReference type="eggNOG" id="COG3168">
    <property type="taxonomic scope" value="Bacteria"/>
</dbReference>
<accession>A0A059ZUV8</accession>
<dbReference type="RefSeq" id="WP_004872401.1">
    <property type="nucleotide sequence ID" value="NZ_CP005986.1"/>
</dbReference>
<dbReference type="Proteomes" id="UP000005522">
    <property type="component" value="Chromosome"/>
</dbReference>
<dbReference type="HOGENOM" id="CLU_109321_1_0_6"/>
<organism evidence="2 3">
    <name type="scientific">Acidithiobacillus caldus (strain ATCC 51756 / DSM 8584 / KU)</name>
    <dbReference type="NCBI Taxonomy" id="637389"/>
    <lineage>
        <taxon>Bacteria</taxon>
        <taxon>Pseudomonadati</taxon>
        <taxon>Pseudomonadota</taxon>
        <taxon>Acidithiobacillia</taxon>
        <taxon>Acidithiobacillales</taxon>
        <taxon>Acidithiobacillaceae</taxon>
        <taxon>Acidithiobacillus</taxon>
    </lineage>
</organism>
<dbReference type="EMBL" id="CP005986">
    <property type="protein sequence ID" value="AIA55390.1"/>
    <property type="molecule type" value="Genomic_DNA"/>
</dbReference>
<feature type="chain" id="PRO_5001582054" evidence="1">
    <location>
        <begin position="24"/>
        <end position="180"/>
    </location>
</feature>
<dbReference type="KEGG" id="acz:Acaty_c1525"/>
<evidence type="ECO:0000313" key="2">
    <source>
        <dbReference type="EMBL" id="AIA55390.1"/>
    </source>
</evidence>
<protein>
    <submittedName>
        <fullName evidence="2">Type IV pilus biogenesis protein PilP</fullName>
    </submittedName>
</protein>
<dbReference type="Pfam" id="PF04351">
    <property type="entry name" value="PilP"/>
    <property type="match status" value="1"/>
</dbReference>
<reference evidence="2 3" key="1">
    <citation type="journal article" date="2009" name="J. Bacteriol.">
        <title>Draft genome sequence of the extremely acidophilic bacterium Acidithiobacillus caldus ATCC 51756 reveals metabolic versatility in the genus Acidithiobacillus.</title>
        <authorList>
            <person name="Valdes J."/>
            <person name="Quatrini R."/>
            <person name="Hallberg K."/>
            <person name="Dopson M."/>
            <person name="Valenzuela P.D."/>
            <person name="Holmes D.S."/>
        </authorList>
    </citation>
    <scope>NUCLEOTIDE SEQUENCE [LARGE SCALE GENOMIC DNA]</scope>
    <source>
        <strain evidence="3">ATCC 51756 / DSM 8584 / KU</strain>
    </source>
</reference>
<sequence length="180" mass="19656">MKTRLPVLFLLSGALLLTGCSHEDNLAKLKAFVAAEPHTEGHIPPLPKITPYVATQYENPLGRDPFTSFSELQLRAEAANASTSPVPEHKGPLQPLEKYDLGSLTLTGIVQTSNGQFWGVFRTPDGKIYRATLGNGIGDKNGHIVAIDAKKRQVVVEQFLPNAFGGYQKQKTVMQMQSND</sequence>
<dbReference type="Gene3D" id="2.30.30.830">
    <property type="match status" value="1"/>
</dbReference>
<evidence type="ECO:0000256" key="1">
    <source>
        <dbReference type="SAM" id="SignalP"/>
    </source>
</evidence>
<feature type="signal peptide" evidence="1">
    <location>
        <begin position="1"/>
        <end position="23"/>
    </location>
</feature>
<name>A0A059ZUV8_ACICK</name>
<keyword evidence="1" id="KW-0732">Signal</keyword>
<gene>
    <name evidence="2" type="ORF">Acaty_c1525</name>
</gene>
<dbReference type="AlphaFoldDB" id="A0A059ZUV8"/>
<dbReference type="GeneID" id="92931724"/>
<evidence type="ECO:0000313" key="3">
    <source>
        <dbReference type="Proteomes" id="UP000005522"/>
    </source>
</evidence>
<dbReference type="PROSITE" id="PS51257">
    <property type="entry name" value="PROKAR_LIPOPROTEIN"/>
    <property type="match status" value="1"/>
</dbReference>